<organism evidence="4 5">
    <name type="scientific">Streptomyces albospinus</name>
    <dbReference type="NCBI Taxonomy" id="285515"/>
    <lineage>
        <taxon>Bacteria</taxon>
        <taxon>Bacillati</taxon>
        <taxon>Actinomycetota</taxon>
        <taxon>Actinomycetes</taxon>
        <taxon>Kitasatosporales</taxon>
        <taxon>Streptomycetaceae</taxon>
        <taxon>Streptomyces</taxon>
    </lineage>
</organism>
<comment type="subunit">
    <text evidence="1">Heterodimer of an alpha and a beta chain.</text>
</comment>
<name>A0ABQ2VIM4_9ACTN</name>
<dbReference type="InterPro" id="IPR006099">
    <property type="entry name" value="MeMalonylCoA_mutase_a/b_cat"/>
</dbReference>
<dbReference type="NCBIfam" id="TIGR00641">
    <property type="entry name" value="acid_CoA_mut_N"/>
    <property type="match status" value="1"/>
</dbReference>
<dbReference type="PANTHER" id="PTHR48101">
    <property type="entry name" value="METHYLMALONYL-COA MUTASE, MITOCHONDRIAL-RELATED"/>
    <property type="match status" value="1"/>
</dbReference>
<proteinExistence type="predicted"/>
<keyword evidence="2" id="KW-0413">Isomerase</keyword>
<dbReference type="InterPro" id="IPR006098">
    <property type="entry name" value="MMCoA_mutase_a_cat"/>
</dbReference>
<accession>A0ABQ2VIM4</accession>
<evidence type="ECO:0000313" key="5">
    <source>
        <dbReference type="Proteomes" id="UP000654471"/>
    </source>
</evidence>
<feature type="domain" description="Methylmalonyl-CoA mutase alpha/beta chain catalytic" evidence="3">
    <location>
        <begin position="6"/>
        <end position="518"/>
    </location>
</feature>
<evidence type="ECO:0000256" key="1">
    <source>
        <dbReference type="ARBA" id="ARBA00011870"/>
    </source>
</evidence>
<evidence type="ECO:0000256" key="2">
    <source>
        <dbReference type="ARBA" id="ARBA00023235"/>
    </source>
</evidence>
<dbReference type="PANTHER" id="PTHR48101:SF1">
    <property type="entry name" value="METHYLMALONYL-COA MUTASE, LARGE SUBUNIT"/>
    <property type="match status" value="1"/>
</dbReference>
<keyword evidence="5" id="KW-1185">Reference proteome</keyword>
<evidence type="ECO:0000259" key="3">
    <source>
        <dbReference type="Pfam" id="PF01642"/>
    </source>
</evidence>
<evidence type="ECO:0000313" key="4">
    <source>
        <dbReference type="EMBL" id="GGU87674.1"/>
    </source>
</evidence>
<dbReference type="RefSeq" id="WP_189305618.1">
    <property type="nucleotide sequence ID" value="NZ_BMRP01000030.1"/>
</dbReference>
<comment type="caution">
    <text evidence="4">The sequence shown here is derived from an EMBL/GenBank/DDBJ whole genome shotgun (WGS) entry which is preliminary data.</text>
</comment>
<dbReference type="EMBL" id="BMRP01000030">
    <property type="protein sequence ID" value="GGU87674.1"/>
    <property type="molecule type" value="Genomic_DNA"/>
</dbReference>
<sequence length="526" mass="57034">MARYSESGLPLEPVYGPEALAGWDPAQKLGEPGAYPYTRGVYPSMYTGRAWTMRQYAGFGTARESNARYRQLIEHGTTGLSVAFDLPTQMGHDSDTPIAAGEVGKVGVAIDSVEDMEVLFGGIPLGTVSTSMTINAPAALLLLLYQLVGEQQGVAGGQLNGTVQNDVLKEYIARGTYIFPPQPSLRLTADIFRYCRAEIPRWNTISISGYHMAEAGASPVQEIAFTLANGIAYVRTALAAGMDVDDFAPRLSFFFVARTTLLEEIAKFRAARRIWARVMREEFGARNPKSQMLRFHTQTAGVQLTAQQPEINLARVTVQGLAAVLGGTQSLHTNAFDEAIALPTDKAARLALRTQQVLAYETDVTATVDPFAGSYAVEAMTDEVEAAAVELLGRVADMGGAVAAIERGFQKDEIERNAYRIAQETDAGERVVVGVNRFRTEEEEPYEPLRVDPEIEARQAERLAALRARRTGSAVTAALGALRKAAEGTDNVLYPMREALHAKATVGEVCDALRGVWGTYVPTNAF</sequence>
<reference evidence="5" key="1">
    <citation type="journal article" date="2019" name="Int. J. Syst. Evol. Microbiol.">
        <title>The Global Catalogue of Microorganisms (GCM) 10K type strain sequencing project: providing services to taxonomists for standard genome sequencing and annotation.</title>
        <authorList>
            <consortium name="The Broad Institute Genomics Platform"/>
            <consortium name="The Broad Institute Genome Sequencing Center for Infectious Disease"/>
            <person name="Wu L."/>
            <person name="Ma J."/>
        </authorList>
    </citation>
    <scope>NUCLEOTIDE SEQUENCE [LARGE SCALE GENOMIC DNA]</scope>
    <source>
        <strain evidence="5">JCM 3399</strain>
    </source>
</reference>
<dbReference type="InterPro" id="IPR016176">
    <property type="entry name" value="Cbl-dep_enz_cat"/>
</dbReference>
<dbReference type="Pfam" id="PF01642">
    <property type="entry name" value="MM_CoA_mutase"/>
    <property type="match status" value="1"/>
</dbReference>
<protein>
    <submittedName>
        <fullName evidence="4">Methylmalonyl-CoA mutase</fullName>
    </submittedName>
</protein>
<dbReference type="Proteomes" id="UP000654471">
    <property type="component" value="Unassembled WGS sequence"/>
</dbReference>
<gene>
    <name evidence="4" type="ORF">GCM10010211_62280</name>
</gene>
<dbReference type="Gene3D" id="3.20.20.240">
    <property type="entry name" value="Methylmalonyl-CoA mutase"/>
    <property type="match status" value="1"/>
</dbReference>
<dbReference type="SUPFAM" id="SSF51703">
    <property type="entry name" value="Cobalamin (vitamin B12)-dependent enzymes"/>
    <property type="match status" value="1"/>
</dbReference>